<evidence type="ECO:0000256" key="3">
    <source>
        <dbReference type="ARBA" id="ARBA00022605"/>
    </source>
</evidence>
<dbReference type="PIRSF" id="PIRSF000505">
    <property type="entry name" value="EPSPS"/>
    <property type="match status" value="1"/>
</dbReference>
<feature type="binding site" evidence="7">
    <location>
        <position position="186"/>
    </location>
    <ligand>
        <name>3-phosphoshikimate</name>
        <dbReference type="ChEBI" id="CHEBI:145989"/>
    </ligand>
</feature>
<dbReference type="EMBL" id="AP008971">
    <property type="protein sequence ID" value="BAG08659.1"/>
    <property type="molecule type" value="Genomic_DNA"/>
</dbReference>
<comment type="function">
    <text evidence="7">Catalyzes the transfer of the enolpyruvyl moiety of phosphoenolpyruvate (PEP) to the 5-hydroxyl of shikimate-3-phosphate (S3P) to produce enolpyruvyl shikimate-3-phosphate and inorganic phosphate.</text>
</comment>
<dbReference type="HOGENOM" id="CLU_024321_0_0_9"/>
<dbReference type="GO" id="GO:0009073">
    <property type="term" value="P:aromatic amino acid family biosynthetic process"/>
    <property type="evidence" value="ECO:0007669"/>
    <property type="project" value="UniProtKB-KW"/>
</dbReference>
<organism evidence="9 10">
    <name type="scientific">Finegoldia magna (strain ATCC 29328 / DSM 20472 / WAL 2508)</name>
    <name type="common">Peptostreptococcus magnus</name>
    <dbReference type="NCBI Taxonomy" id="334413"/>
    <lineage>
        <taxon>Bacteria</taxon>
        <taxon>Bacillati</taxon>
        <taxon>Bacillota</taxon>
        <taxon>Tissierellia</taxon>
        <taxon>Tissierellales</taxon>
        <taxon>Peptoniphilaceae</taxon>
        <taxon>Finegoldia</taxon>
    </lineage>
</organism>
<dbReference type="UniPathway" id="UPA00053">
    <property type="reaction ID" value="UER00089"/>
</dbReference>
<evidence type="ECO:0000259" key="8">
    <source>
        <dbReference type="Pfam" id="PF00275"/>
    </source>
</evidence>
<feature type="domain" description="Enolpyruvate transferase" evidence="8">
    <location>
        <begin position="8"/>
        <end position="390"/>
    </location>
</feature>
<dbReference type="Proteomes" id="UP000001319">
    <property type="component" value="Chromosome"/>
</dbReference>
<feature type="binding site" evidence="7">
    <location>
        <position position="159"/>
    </location>
    <ligand>
        <name>3-phosphoshikimate</name>
        <dbReference type="ChEBI" id="CHEBI:145989"/>
    </ligand>
</feature>
<dbReference type="Pfam" id="PF00275">
    <property type="entry name" value="EPSP_synthase"/>
    <property type="match status" value="1"/>
</dbReference>
<dbReference type="eggNOG" id="COG0128">
    <property type="taxonomic scope" value="Bacteria"/>
</dbReference>
<feature type="active site" description="Proton acceptor" evidence="7">
    <location>
        <position position="285"/>
    </location>
</feature>
<gene>
    <name evidence="7" type="primary">aroA</name>
    <name evidence="9" type="ordered locus">FMG_1241</name>
</gene>
<evidence type="ECO:0000256" key="2">
    <source>
        <dbReference type="ARBA" id="ARBA00009948"/>
    </source>
</evidence>
<dbReference type="InterPro" id="IPR023193">
    <property type="entry name" value="EPSP_synthase_CS"/>
</dbReference>
<dbReference type="SUPFAM" id="SSF55205">
    <property type="entry name" value="EPT/RTPC-like"/>
    <property type="match status" value="1"/>
</dbReference>
<reference evidence="9 10" key="1">
    <citation type="journal article" date="2008" name="DNA Res.">
        <title>Complete genome sequence of Finegoldia magna, an anaerobic opportunistic pathogen.</title>
        <authorList>
            <person name="Goto T."/>
            <person name="Yamashita A."/>
            <person name="Hirakawa H."/>
            <person name="Matsutani M."/>
            <person name="Todo K."/>
            <person name="Ohshima K."/>
            <person name="Toh H."/>
            <person name="Miyamoto K."/>
            <person name="Kuhara S."/>
            <person name="Hattori M."/>
            <person name="Shimizu T."/>
            <person name="Akimoto S."/>
        </authorList>
    </citation>
    <scope>NUCLEOTIDE SEQUENCE [LARGE SCALE GENOMIC DNA]</scope>
    <source>
        <strain evidence="10">ATCC 29328 / DSM 20472 / WAL 2508</strain>
    </source>
</reference>
<dbReference type="InterPro" id="IPR006264">
    <property type="entry name" value="EPSP_synthase"/>
</dbReference>
<feature type="binding site" evidence="7">
    <location>
        <position position="382"/>
    </location>
    <ligand>
        <name>phosphoenolpyruvate</name>
        <dbReference type="ChEBI" id="CHEBI:58702"/>
    </ligand>
</feature>
<feature type="binding site" evidence="7">
    <location>
        <position position="357"/>
    </location>
    <ligand>
        <name>phosphoenolpyruvate</name>
        <dbReference type="ChEBI" id="CHEBI:58702"/>
    </ligand>
</feature>
<feature type="binding site" evidence="7">
    <location>
        <position position="21"/>
    </location>
    <ligand>
        <name>3-phosphoshikimate</name>
        <dbReference type="ChEBI" id="CHEBI:145989"/>
    </ligand>
</feature>
<dbReference type="AlphaFoldDB" id="B0S2R9"/>
<comment type="subunit">
    <text evidence="7">Monomer.</text>
</comment>
<dbReference type="PANTHER" id="PTHR21090:SF5">
    <property type="entry name" value="PENTAFUNCTIONAL AROM POLYPEPTIDE"/>
    <property type="match status" value="1"/>
</dbReference>
<dbReference type="GO" id="GO:0003866">
    <property type="term" value="F:3-phosphoshikimate 1-carboxyvinyltransferase activity"/>
    <property type="evidence" value="ECO:0007669"/>
    <property type="project" value="UniProtKB-UniRule"/>
</dbReference>
<dbReference type="GO" id="GO:0005737">
    <property type="term" value="C:cytoplasm"/>
    <property type="evidence" value="ECO:0007669"/>
    <property type="project" value="UniProtKB-SubCell"/>
</dbReference>
<keyword evidence="10" id="KW-1185">Reference proteome</keyword>
<feature type="binding site" evidence="7">
    <location>
        <position position="312"/>
    </location>
    <ligand>
        <name>3-phosphoshikimate</name>
        <dbReference type="ChEBI" id="CHEBI:145989"/>
    </ligand>
</feature>
<feature type="binding site" evidence="7">
    <location>
        <position position="90"/>
    </location>
    <ligand>
        <name>phosphoenolpyruvate</name>
        <dbReference type="ChEBI" id="CHEBI:58702"/>
    </ligand>
</feature>
<evidence type="ECO:0000256" key="5">
    <source>
        <dbReference type="ARBA" id="ARBA00023141"/>
    </source>
</evidence>
<evidence type="ECO:0000313" key="9">
    <source>
        <dbReference type="EMBL" id="BAG08659.1"/>
    </source>
</evidence>
<keyword evidence="4 7" id="KW-0808">Transferase</keyword>
<feature type="binding site" evidence="7">
    <location>
        <position position="161"/>
    </location>
    <ligand>
        <name>3-phosphoshikimate</name>
        <dbReference type="ChEBI" id="CHEBI:145989"/>
    </ligand>
</feature>
<evidence type="ECO:0000256" key="6">
    <source>
        <dbReference type="ARBA" id="ARBA00044633"/>
    </source>
</evidence>
<feature type="binding site" evidence="7">
    <location>
        <position position="160"/>
    </location>
    <ligand>
        <name>3-phosphoshikimate</name>
        <dbReference type="ChEBI" id="CHEBI:145989"/>
    </ligand>
</feature>
<dbReference type="KEGG" id="fma:FMG_1241"/>
<feature type="binding site" evidence="7">
    <location>
        <position position="26"/>
    </location>
    <ligand>
        <name>3-phosphoshikimate</name>
        <dbReference type="ChEBI" id="CHEBI:145989"/>
    </ligand>
</feature>
<dbReference type="HAMAP" id="MF_00210">
    <property type="entry name" value="EPSP_synth"/>
    <property type="match status" value="1"/>
</dbReference>
<proteinExistence type="inferred from homology"/>
<dbReference type="STRING" id="334413.FMG_1241"/>
<dbReference type="InterPro" id="IPR001986">
    <property type="entry name" value="Enolpyruvate_Tfrase_dom"/>
</dbReference>
<dbReference type="InterPro" id="IPR036968">
    <property type="entry name" value="Enolpyruvate_Tfrase_sf"/>
</dbReference>
<evidence type="ECO:0000256" key="1">
    <source>
        <dbReference type="ARBA" id="ARBA00004811"/>
    </source>
</evidence>
<dbReference type="NCBIfam" id="TIGR01356">
    <property type="entry name" value="aroA"/>
    <property type="match status" value="1"/>
</dbReference>
<feature type="binding site" evidence="7">
    <location>
        <position position="285"/>
    </location>
    <ligand>
        <name>3-phosphoshikimate</name>
        <dbReference type="ChEBI" id="CHEBI:145989"/>
    </ligand>
</feature>
<name>B0S2R9_FINM2</name>
<keyword evidence="5 7" id="KW-0057">Aromatic amino acid biosynthesis</keyword>
<dbReference type="Gene3D" id="3.65.10.10">
    <property type="entry name" value="Enolpyruvate transferase domain"/>
    <property type="match status" value="2"/>
</dbReference>
<comment type="caution">
    <text evidence="7">Lacks conserved residue(s) required for the propagation of feature annotation.</text>
</comment>
<feature type="binding site" evidence="7">
    <location>
        <position position="21"/>
    </location>
    <ligand>
        <name>phosphoenolpyruvate</name>
        <dbReference type="ChEBI" id="CHEBI:58702"/>
    </ligand>
</feature>
<dbReference type="InterPro" id="IPR013792">
    <property type="entry name" value="RNA3'P_cycl/enolpyr_Trfase_a/b"/>
</dbReference>
<comment type="similarity">
    <text evidence="2 7">Belongs to the EPSP synthase family.</text>
</comment>
<protein>
    <recommendedName>
        <fullName evidence="7">3-phosphoshikimate 1-carboxyvinyltransferase</fullName>
        <ecNumber evidence="7">2.5.1.19</ecNumber>
    </recommendedName>
    <alternativeName>
        <fullName evidence="7">5-enolpyruvylshikimate-3-phosphate synthase</fullName>
        <shortName evidence="7">EPSP synthase</shortName>
        <shortName evidence="7">EPSPS</shortName>
    </alternativeName>
</protein>
<evidence type="ECO:0000256" key="7">
    <source>
        <dbReference type="HAMAP-Rule" id="MF_00210"/>
    </source>
</evidence>
<comment type="subcellular location">
    <subcellularLocation>
        <location evidence="7">Cytoplasm</location>
    </subcellularLocation>
</comment>
<comment type="pathway">
    <text evidence="1 7">Metabolic intermediate biosynthesis; chorismate biosynthesis; chorismate from D-erythrose 4-phosphate and phosphoenolpyruvate: step 6/7.</text>
</comment>
<keyword evidence="7" id="KW-0963">Cytoplasm</keyword>
<dbReference type="GO" id="GO:0009423">
    <property type="term" value="P:chorismate biosynthetic process"/>
    <property type="evidence" value="ECO:0007669"/>
    <property type="project" value="UniProtKB-UniRule"/>
</dbReference>
<evidence type="ECO:0000313" key="10">
    <source>
        <dbReference type="Proteomes" id="UP000001319"/>
    </source>
</evidence>
<feature type="binding site" evidence="7">
    <location>
        <position position="22"/>
    </location>
    <ligand>
        <name>3-phosphoshikimate</name>
        <dbReference type="ChEBI" id="CHEBI:145989"/>
    </ligand>
</feature>
<dbReference type="PANTHER" id="PTHR21090">
    <property type="entry name" value="AROM/DEHYDROQUINATE SYNTHASE"/>
    <property type="match status" value="1"/>
</dbReference>
<feature type="binding site" evidence="7">
    <location>
        <position position="118"/>
    </location>
    <ligand>
        <name>phosphoenolpyruvate</name>
        <dbReference type="ChEBI" id="CHEBI:58702"/>
    </ligand>
</feature>
<evidence type="ECO:0000256" key="4">
    <source>
        <dbReference type="ARBA" id="ARBA00022679"/>
    </source>
</evidence>
<feature type="binding site" evidence="7">
    <location>
        <position position="161"/>
    </location>
    <ligand>
        <name>phosphoenolpyruvate</name>
        <dbReference type="ChEBI" id="CHEBI:58702"/>
    </ligand>
</feature>
<dbReference type="PROSITE" id="PS00885">
    <property type="entry name" value="EPSP_SYNTHASE_2"/>
    <property type="match status" value="1"/>
</dbReference>
<accession>B0S2R9</accession>
<sequence length="401" mass="44970">MIFMKIKTDKLQGKVDAISSKSFAHRFLILASVADTDTTIIINEFSNDIMTTIDCLRNLGVEIEINENEVTVHPSFFQKDVSDINVNDSGSTFRFLLPLVSFLSQKTNIQCSGRLQDRPIKELVDQLKLSGLTFSEEKLPFTVDGTFHKIDFEFPGDVSSQYISAIMMIAPLIGGCEIKLSSKLESTGYIKITQECLKLFGVDSEILIDKVIVKPGALKSPGKIIVEGDWSNAAFFWCANALGADIKVENLKKDSVQADRKIVEFLEKIENNEVYCEIDISQTPDLFVILAVVLSQKCDKSVLKNAKRLRLKESDRIKSTYDMLKSFGVNCEIEGDNLVIYKSEMKPAVVNSCDDHRIVMAATIASIITKEVEIKDWQAVKKSYPSFFDEIERLGSDVIDR</sequence>
<dbReference type="EC" id="2.5.1.19" evidence="7"/>
<keyword evidence="3 7" id="KW-0028">Amino-acid biosynthesis</keyword>
<feature type="binding site" evidence="7">
    <location>
        <position position="316"/>
    </location>
    <ligand>
        <name>phosphoenolpyruvate</name>
        <dbReference type="ChEBI" id="CHEBI:58702"/>
    </ligand>
</feature>
<comment type="catalytic activity">
    <reaction evidence="6">
        <text>3-phosphoshikimate + phosphoenolpyruvate = 5-O-(1-carboxyvinyl)-3-phosphoshikimate + phosphate</text>
        <dbReference type="Rhea" id="RHEA:21256"/>
        <dbReference type="ChEBI" id="CHEBI:43474"/>
        <dbReference type="ChEBI" id="CHEBI:57701"/>
        <dbReference type="ChEBI" id="CHEBI:58702"/>
        <dbReference type="ChEBI" id="CHEBI:145989"/>
        <dbReference type="EC" id="2.5.1.19"/>
    </reaction>
    <physiologicalReaction direction="left-to-right" evidence="6">
        <dbReference type="Rhea" id="RHEA:21257"/>
    </physiologicalReaction>
</comment>
<dbReference type="CDD" id="cd01556">
    <property type="entry name" value="EPSP_synthase"/>
    <property type="match status" value="1"/>
</dbReference>
<dbReference type="GO" id="GO:0008652">
    <property type="term" value="P:amino acid biosynthetic process"/>
    <property type="evidence" value="ECO:0007669"/>
    <property type="project" value="UniProtKB-KW"/>
</dbReference>